<dbReference type="Proteomes" id="UP000663923">
    <property type="component" value="Chromosome"/>
</dbReference>
<evidence type="ECO:0000313" key="2">
    <source>
        <dbReference type="Proteomes" id="UP000663923"/>
    </source>
</evidence>
<proteinExistence type="predicted"/>
<reference evidence="1 2" key="1">
    <citation type="submission" date="2021-03" db="EMBL/GenBank/DDBJ databases">
        <title>Complete genome of Parasphingorhabdus_sp.JHSY0214.</title>
        <authorList>
            <person name="Yoo J.H."/>
            <person name="Bae J.W."/>
        </authorList>
    </citation>
    <scope>NUCLEOTIDE SEQUENCE [LARGE SCALE GENOMIC DNA]</scope>
    <source>
        <strain evidence="1 2">JHSY0214</strain>
    </source>
</reference>
<dbReference type="NCBIfam" id="TIGR02684">
    <property type="entry name" value="dnstrm_HI1420"/>
    <property type="match status" value="1"/>
</dbReference>
<dbReference type="PANTHER" id="PTHR40275:SF1">
    <property type="entry name" value="SSL7038 PROTEIN"/>
    <property type="match status" value="1"/>
</dbReference>
<dbReference type="Pfam" id="PF21716">
    <property type="entry name" value="dnstrm_HI1420"/>
    <property type="match status" value="1"/>
</dbReference>
<evidence type="ECO:0000313" key="1">
    <source>
        <dbReference type="EMBL" id="QTD55635.1"/>
    </source>
</evidence>
<dbReference type="InterPro" id="IPR010982">
    <property type="entry name" value="Lambda_DNA-bd_dom_sf"/>
</dbReference>
<dbReference type="PANTHER" id="PTHR40275">
    <property type="entry name" value="SSL7038 PROTEIN"/>
    <property type="match status" value="1"/>
</dbReference>
<accession>A0ABX7T5W9</accession>
<organism evidence="1 2">
    <name type="scientific">Parasphingorhabdus cellanae</name>
    <dbReference type="NCBI Taxonomy" id="2806553"/>
    <lineage>
        <taxon>Bacteria</taxon>
        <taxon>Pseudomonadati</taxon>
        <taxon>Pseudomonadota</taxon>
        <taxon>Alphaproteobacteria</taxon>
        <taxon>Sphingomonadales</taxon>
        <taxon>Sphingomonadaceae</taxon>
        <taxon>Parasphingorhabdus</taxon>
    </lineage>
</organism>
<protein>
    <submittedName>
        <fullName evidence="1">Addiction module antidote protein</fullName>
    </submittedName>
</protein>
<dbReference type="EMBL" id="CP071794">
    <property type="protein sequence ID" value="QTD55635.1"/>
    <property type="molecule type" value="Genomic_DNA"/>
</dbReference>
<sequence>MTTTEFDAAEYLDSPEMIATYLKVAFEENDAALIRTALNDVARAKGMTSMAAESKITRQALYKALGPNGNMTLETLLNVLRAMGVRLSVSG</sequence>
<gene>
    <name evidence="1" type="ORF">J4G78_15775</name>
</gene>
<dbReference type="InterPro" id="IPR014057">
    <property type="entry name" value="HI1420"/>
</dbReference>
<dbReference type="SUPFAM" id="SSF47413">
    <property type="entry name" value="lambda repressor-like DNA-binding domains"/>
    <property type="match status" value="1"/>
</dbReference>
<keyword evidence="2" id="KW-1185">Reference proteome</keyword>
<dbReference type="RefSeq" id="WP_207987471.1">
    <property type="nucleotide sequence ID" value="NZ_CP071794.1"/>
</dbReference>
<name>A0ABX7T5W9_9SPHN</name>